<evidence type="ECO:0000313" key="1">
    <source>
        <dbReference type="EMBL" id="MEN3539475.1"/>
    </source>
</evidence>
<comment type="caution">
    <text evidence="1">The sequence shown here is derived from an EMBL/GenBank/DDBJ whole genome shotgun (WGS) entry which is preliminary data.</text>
</comment>
<proteinExistence type="predicted"/>
<sequence length="93" mass="10198">MISQDDQGPLLNFTPPGLTVRPHLMSTESYQRLGELFALAAGTSDVTAADLGFAELELDAGRPDRSARDPRQGLVSAPAAEQLWRALMRAWRF</sequence>
<name>A0ABV0B0L6_9ACTN</name>
<accession>A0ABV0B0L6</accession>
<gene>
    <name evidence="1" type="ORF">AAH991_30495</name>
</gene>
<dbReference type="EMBL" id="JBDJAW010000033">
    <property type="protein sequence ID" value="MEN3539475.1"/>
    <property type="molecule type" value="Genomic_DNA"/>
</dbReference>
<organism evidence="1 2">
    <name type="scientific">Microbispora maris</name>
    <dbReference type="NCBI Taxonomy" id="3144104"/>
    <lineage>
        <taxon>Bacteria</taxon>
        <taxon>Bacillati</taxon>
        <taxon>Actinomycetota</taxon>
        <taxon>Actinomycetes</taxon>
        <taxon>Streptosporangiales</taxon>
        <taxon>Streptosporangiaceae</taxon>
        <taxon>Microbispora</taxon>
    </lineage>
</organism>
<dbReference type="RefSeq" id="WP_346229367.1">
    <property type="nucleotide sequence ID" value="NZ_JBDJAW010000033.1"/>
</dbReference>
<protein>
    <submittedName>
        <fullName evidence="1">Uncharacterized protein</fullName>
    </submittedName>
</protein>
<evidence type="ECO:0000313" key="2">
    <source>
        <dbReference type="Proteomes" id="UP001447516"/>
    </source>
</evidence>
<keyword evidence="2" id="KW-1185">Reference proteome</keyword>
<reference evidence="1 2" key="1">
    <citation type="submission" date="2024-05" db="EMBL/GenBank/DDBJ databases">
        <title>Microbispora sp.ZYX-F-249.</title>
        <authorList>
            <person name="Xie H."/>
        </authorList>
    </citation>
    <scope>NUCLEOTIDE SEQUENCE [LARGE SCALE GENOMIC DNA]</scope>
    <source>
        <strain evidence="1 2">ZYX-F-249</strain>
    </source>
</reference>
<dbReference type="Proteomes" id="UP001447516">
    <property type="component" value="Unassembled WGS sequence"/>
</dbReference>